<evidence type="ECO:0000313" key="1">
    <source>
        <dbReference type="EMBL" id="GHO96563.1"/>
    </source>
</evidence>
<protein>
    <recommendedName>
        <fullName evidence="3">3-keto-5-aminohexanoate cleavage protein</fullName>
    </recommendedName>
</protein>
<dbReference type="PANTHER" id="PTHR37418:SF1">
    <property type="entry name" value="3-KETO-5-AMINOHEXANOATE CLEAVAGE PROTEIN"/>
    <property type="match status" value="1"/>
</dbReference>
<dbReference type="Gene3D" id="3.20.20.70">
    <property type="entry name" value="Aldolase class I"/>
    <property type="match status" value="1"/>
</dbReference>
<dbReference type="GO" id="GO:0043720">
    <property type="term" value="F:3-keto-5-aminohexanoate cleavage activity"/>
    <property type="evidence" value="ECO:0007669"/>
    <property type="project" value="InterPro"/>
</dbReference>
<accession>A0A8J3N5J6</accession>
<proteinExistence type="predicted"/>
<dbReference type="EMBL" id="BNJK01000001">
    <property type="protein sequence ID" value="GHO96563.1"/>
    <property type="molecule type" value="Genomic_DNA"/>
</dbReference>
<comment type="caution">
    <text evidence="1">The sequence shown here is derived from an EMBL/GenBank/DDBJ whole genome shotgun (WGS) entry which is preliminary data.</text>
</comment>
<dbReference type="Pfam" id="PF05853">
    <property type="entry name" value="BKACE"/>
    <property type="match status" value="1"/>
</dbReference>
<sequence>MLLKACLNGSRTPGEHPALPLTPQELAHDAQLVVAAGAHALHIHPRNANGKQSLAAQDIAAALTAIREHCPGIPIGVSTAIWIEPDVQRRLHLIQEWTVLPDFVSVNFSELGTSDLCAHFLSRGVGIEAGLWSIEDAQRFLKLGFADHCLRILIELQEQEIDSAQASAEAIIHCLDEGHIQLPRLLHGDHEAIVWSLLDVALRRGYDTRIGLEDTLTLPDGKQAKNNAELVSRALNQVRQVGNR</sequence>
<dbReference type="RefSeq" id="WP_220207182.1">
    <property type="nucleotide sequence ID" value="NZ_BNJK01000001.1"/>
</dbReference>
<evidence type="ECO:0008006" key="3">
    <source>
        <dbReference type="Google" id="ProtNLM"/>
    </source>
</evidence>
<organism evidence="1 2">
    <name type="scientific">Reticulibacter mediterranei</name>
    <dbReference type="NCBI Taxonomy" id="2778369"/>
    <lineage>
        <taxon>Bacteria</taxon>
        <taxon>Bacillati</taxon>
        <taxon>Chloroflexota</taxon>
        <taxon>Ktedonobacteria</taxon>
        <taxon>Ktedonobacterales</taxon>
        <taxon>Reticulibacteraceae</taxon>
        <taxon>Reticulibacter</taxon>
    </lineage>
</organism>
<name>A0A8J3N5J6_9CHLR</name>
<dbReference type="InterPro" id="IPR008567">
    <property type="entry name" value="BKACE"/>
</dbReference>
<dbReference type="Proteomes" id="UP000597444">
    <property type="component" value="Unassembled WGS sequence"/>
</dbReference>
<reference evidence="1" key="1">
    <citation type="submission" date="2020-10" db="EMBL/GenBank/DDBJ databases">
        <title>Taxonomic study of unclassified bacteria belonging to the class Ktedonobacteria.</title>
        <authorList>
            <person name="Yabe S."/>
            <person name="Wang C.M."/>
            <person name="Zheng Y."/>
            <person name="Sakai Y."/>
            <person name="Cavaletti L."/>
            <person name="Monciardini P."/>
            <person name="Donadio S."/>
        </authorList>
    </citation>
    <scope>NUCLEOTIDE SEQUENCE</scope>
    <source>
        <strain evidence="1">ID150040</strain>
    </source>
</reference>
<dbReference type="PANTHER" id="PTHR37418">
    <property type="entry name" value="3-KETO-5-AMINOHEXANOATE CLEAVAGE ENZYME-RELATED"/>
    <property type="match status" value="1"/>
</dbReference>
<evidence type="ECO:0000313" key="2">
    <source>
        <dbReference type="Proteomes" id="UP000597444"/>
    </source>
</evidence>
<gene>
    <name evidence="1" type="ORF">KSF_066110</name>
</gene>
<dbReference type="InterPro" id="IPR013785">
    <property type="entry name" value="Aldolase_TIM"/>
</dbReference>
<dbReference type="AlphaFoldDB" id="A0A8J3N5J6"/>
<keyword evidence="2" id="KW-1185">Reference proteome</keyword>